<feature type="transmembrane region" description="Helical" evidence="7">
    <location>
        <begin position="193"/>
        <end position="213"/>
    </location>
</feature>
<keyword evidence="6 7" id="KW-0472">Membrane</keyword>
<keyword evidence="7" id="KW-1003">Cell membrane</keyword>
<gene>
    <name evidence="9" type="ORF">THII_1118</name>
</gene>
<dbReference type="InterPro" id="IPR006016">
    <property type="entry name" value="UspA"/>
</dbReference>
<evidence type="ECO:0000313" key="10">
    <source>
        <dbReference type="Proteomes" id="UP000031623"/>
    </source>
</evidence>
<keyword evidence="5 7" id="KW-1133">Transmembrane helix</keyword>
<dbReference type="EMBL" id="AP014633">
    <property type="protein sequence ID" value="BAP55415.1"/>
    <property type="molecule type" value="Genomic_DNA"/>
</dbReference>
<evidence type="ECO:0000256" key="2">
    <source>
        <dbReference type="ARBA" id="ARBA00008791"/>
    </source>
</evidence>
<feature type="transmembrane region" description="Helical" evidence="7">
    <location>
        <begin position="228"/>
        <end position="246"/>
    </location>
</feature>
<dbReference type="AlphaFoldDB" id="A0A090AK86"/>
<evidence type="ECO:0000256" key="7">
    <source>
        <dbReference type="RuleBase" id="RU363041"/>
    </source>
</evidence>
<keyword evidence="4 7" id="KW-0812">Transmembrane</keyword>
<proteinExistence type="inferred from homology"/>
<dbReference type="GO" id="GO:0005886">
    <property type="term" value="C:plasma membrane"/>
    <property type="evidence" value="ECO:0007669"/>
    <property type="project" value="UniProtKB-SubCell"/>
</dbReference>
<keyword evidence="10" id="KW-1185">Reference proteome</keyword>
<feature type="transmembrane region" description="Helical" evidence="7">
    <location>
        <begin position="12"/>
        <end position="29"/>
    </location>
</feature>
<dbReference type="STRING" id="40754.THII_1118"/>
<reference evidence="9 10" key="1">
    <citation type="journal article" date="2014" name="ISME J.">
        <title>Ecophysiology of Thioploca ingrica as revealed by the complete genome sequence supplemented with proteomic evidence.</title>
        <authorList>
            <person name="Kojima H."/>
            <person name="Ogura Y."/>
            <person name="Yamamoto N."/>
            <person name="Togashi T."/>
            <person name="Mori H."/>
            <person name="Watanabe T."/>
            <person name="Nemoto F."/>
            <person name="Kurokawa K."/>
            <person name="Hayashi T."/>
            <person name="Fukui M."/>
        </authorList>
    </citation>
    <scope>NUCLEOTIDE SEQUENCE [LARGE SCALE GENOMIC DNA]</scope>
</reference>
<comment type="similarity">
    <text evidence="3 7">Belongs to the 4-toluene sulfonate uptake permease (TSUP) (TC 2.A.102) family.</text>
</comment>
<dbReference type="InterPro" id="IPR006015">
    <property type="entry name" value="Universal_stress_UspA"/>
</dbReference>
<dbReference type="InterPro" id="IPR002781">
    <property type="entry name" value="TM_pro_TauE-like"/>
</dbReference>
<dbReference type="InterPro" id="IPR014729">
    <property type="entry name" value="Rossmann-like_a/b/a_fold"/>
</dbReference>
<dbReference type="PANTHER" id="PTHR43701:SF12">
    <property type="entry name" value="MEMBRANE TRANSPORTER PROTEIN YTNM-RELATED"/>
    <property type="match status" value="1"/>
</dbReference>
<dbReference type="Gene3D" id="3.40.50.620">
    <property type="entry name" value="HUPs"/>
    <property type="match status" value="2"/>
</dbReference>
<accession>A0A090AK86</accession>
<dbReference type="PANTHER" id="PTHR43701">
    <property type="entry name" value="MEMBRANE TRANSPORTER PROTEIN MJ0441-RELATED"/>
    <property type="match status" value="1"/>
</dbReference>
<evidence type="ECO:0000256" key="6">
    <source>
        <dbReference type="ARBA" id="ARBA00023136"/>
    </source>
</evidence>
<evidence type="ECO:0000256" key="1">
    <source>
        <dbReference type="ARBA" id="ARBA00004141"/>
    </source>
</evidence>
<feature type="transmembrane region" description="Helical" evidence="7">
    <location>
        <begin position="356"/>
        <end position="377"/>
    </location>
</feature>
<feature type="domain" description="UspA" evidence="8">
    <location>
        <begin position="634"/>
        <end position="759"/>
    </location>
</feature>
<feature type="transmembrane region" description="Helical" evidence="7">
    <location>
        <begin position="290"/>
        <end position="315"/>
    </location>
</feature>
<comment type="similarity">
    <text evidence="2">Belongs to the universal stress protein A family.</text>
</comment>
<evidence type="ECO:0000256" key="5">
    <source>
        <dbReference type="ARBA" id="ARBA00022989"/>
    </source>
</evidence>
<dbReference type="InterPro" id="IPR051598">
    <property type="entry name" value="TSUP/Inactive_protease-like"/>
</dbReference>
<dbReference type="CDD" id="cd00293">
    <property type="entry name" value="USP-like"/>
    <property type="match status" value="2"/>
</dbReference>
<feature type="transmembrane region" description="Helical" evidence="7">
    <location>
        <begin position="389"/>
        <end position="410"/>
    </location>
</feature>
<evidence type="ECO:0000256" key="4">
    <source>
        <dbReference type="ARBA" id="ARBA00022692"/>
    </source>
</evidence>
<feature type="domain" description="UspA" evidence="8">
    <location>
        <begin position="488"/>
        <end position="624"/>
    </location>
</feature>
<dbReference type="Proteomes" id="UP000031623">
    <property type="component" value="Chromosome"/>
</dbReference>
<evidence type="ECO:0000259" key="8">
    <source>
        <dbReference type="Pfam" id="PF00582"/>
    </source>
</evidence>
<sequence>MRYRFLTLENFIIIALFIGLQMGIWAVYADSQLAAEKATTTFTSLVFDPAQPKIDTGEKIPITLTGANGEITWQVLKGKIEGRGHQVYYLAPPAPGQDTVTATDAAGNTANLTIEVTGFLDLKISHVLFLLLVGFVGGLVSGFIGSGGAFVLTPAMMSMGVPGIVAVASNICHKFPKALVGAIKRAKYGQVDVKLGIVMGISAEIGMLVGAHVQEVIKASMGDAGSNLYVSVVFVAVLAIVGSYVLRDALKIYRSGNMNEQEEVSKLARWVQSIHIPGTMMYFKSLNARVSVLITIPLGFATGMLAATIAVGGFIGVPSMIYILGAPSLMASASELVIAFVMGLGGSIKYAWSGYVDIRLAMIILAGSLFGIQLGAIGTTYVKPYMVKLVMGIIMVLVLLSRGLMIPIYLSTLGYIKEIDANLVNMTSSTSLVMLIGALLTGAIIVLYALWSGRQAHLVEEQAAEVAAMKMSFSLPEPAISASSRGIFERMLVASDASEFSAGALRQAINLAQQEANRLYVMSVLVSNPEYESLAPQLLQQEKQPVLAHLENVKIQAQQAGVNCEALLRYGTSPYEELVDEAEKSRMDVIVMGRRGKSGMMRTMMGSATAKVIGFSPVSVLVVPRAAPTISGQQIVVGVDGSLCSERAAVVAKQVAKFLNNAPVTVVSVVHTQHDTTRREEANQAVQQTVATFQAEGLKAEGVIVEGRAAEALVGEATRRNADLIVVGTHGRTGLERVLVGSVSERVIGLASCSVLVVKA</sequence>
<organism evidence="9 10">
    <name type="scientific">Thioploca ingrica</name>
    <dbReference type="NCBI Taxonomy" id="40754"/>
    <lineage>
        <taxon>Bacteria</taxon>
        <taxon>Pseudomonadati</taxon>
        <taxon>Pseudomonadota</taxon>
        <taxon>Gammaproteobacteria</taxon>
        <taxon>Thiotrichales</taxon>
        <taxon>Thiotrichaceae</taxon>
        <taxon>Thioploca</taxon>
    </lineage>
</organism>
<dbReference type="SUPFAM" id="SSF52402">
    <property type="entry name" value="Adenine nucleotide alpha hydrolases-like"/>
    <property type="match status" value="2"/>
</dbReference>
<dbReference type="Pfam" id="PF01925">
    <property type="entry name" value="TauE"/>
    <property type="match status" value="1"/>
</dbReference>
<dbReference type="Pfam" id="PF00582">
    <property type="entry name" value="Usp"/>
    <property type="match status" value="2"/>
</dbReference>
<dbReference type="PRINTS" id="PR01438">
    <property type="entry name" value="UNVRSLSTRESS"/>
</dbReference>
<name>A0A090AK86_9GAMM</name>
<comment type="subcellular location">
    <subcellularLocation>
        <location evidence="7">Cell membrane</location>
        <topology evidence="7">Multi-pass membrane protein</topology>
    </subcellularLocation>
    <subcellularLocation>
        <location evidence="1">Membrane</location>
        <topology evidence="1">Multi-pass membrane protein</topology>
    </subcellularLocation>
</comment>
<feature type="transmembrane region" description="Helical" evidence="7">
    <location>
        <begin position="127"/>
        <end position="145"/>
    </location>
</feature>
<dbReference type="KEGG" id="tig:THII_1118"/>
<evidence type="ECO:0000313" key="9">
    <source>
        <dbReference type="EMBL" id="BAP55415.1"/>
    </source>
</evidence>
<feature type="transmembrane region" description="Helical" evidence="7">
    <location>
        <begin position="431"/>
        <end position="451"/>
    </location>
</feature>
<evidence type="ECO:0000256" key="3">
    <source>
        <dbReference type="ARBA" id="ARBA00009142"/>
    </source>
</evidence>
<protein>
    <recommendedName>
        <fullName evidence="7">Probable membrane transporter protein</fullName>
    </recommendedName>
</protein>
<dbReference type="HOGENOM" id="CLU_423847_0_0_6"/>
<feature type="transmembrane region" description="Helical" evidence="7">
    <location>
        <begin position="321"/>
        <end position="344"/>
    </location>
</feature>